<organism evidence="1 2">
    <name type="scientific">Danxiaibacter flavus</name>
    <dbReference type="NCBI Taxonomy" id="3049108"/>
    <lineage>
        <taxon>Bacteria</taxon>
        <taxon>Pseudomonadati</taxon>
        <taxon>Bacteroidota</taxon>
        <taxon>Chitinophagia</taxon>
        <taxon>Chitinophagales</taxon>
        <taxon>Chitinophagaceae</taxon>
        <taxon>Danxiaibacter</taxon>
    </lineage>
</organism>
<sequence>MSSLDSVITFIDVNAMTIRLFELNTHIPEGTIEKHQQDLTDLSNTDINNIITRYGSQFIELGFSILEIDDGMHKDYIIIERDLNALFFGSFDY</sequence>
<evidence type="ECO:0000313" key="2">
    <source>
        <dbReference type="Proteomes" id="UP001560573"/>
    </source>
</evidence>
<evidence type="ECO:0000313" key="1">
    <source>
        <dbReference type="EMBL" id="MEX6689810.1"/>
    </source>
</evidence>
<gene>
    <name evidence="1" type="ORF">QTN47_20050</name>
</gene>
<protein>
    <submittedName>
        <fullName evidence="1">Uncharacterized protein</fullName>
    </submittedName>
</protein>
<dbReference type="RefSeq" id="WP_369331218.1">
    <property type="nucleotide sequence ID" value="NZ_JAULBC010000007.1"/>
</dbReference>
<name>A0ABV3ZJQ6_9BACT</name>
<accession>A0ABV3ZJQ6</accession>
<reference evidence="1 2" key="1">
    <citation type="submission" date="2023-07" db="EMBL/GenBank/DDBJ databases">
        <authorList>
            <person name="Lian W.-H."/>
        </authorList>
    </citation>
    <scope>NUCLEOTIDE SEQUENCE [LARGE SCALE GENOMIC DNA]</scope>
    <source>
        <strain evidence="1 2">SYSU DXS3180</strain>
    </source>
</reference>
<keyword evidence="2" id="KW-1185">Reference proteome</keyword>
<dbReference type="EMBL" id="JAULBC010000007">
    <property type="protein sequence ID" value="MEX6689810.1"/>
    <property type="molecule type" value="Genomic_DNA"/>
</dbReference>
<comment type="caution">
    <text evidence="1">The sequence shown here is derived from an EMBL/GenBank/DDBJ whole genome shotgun (WGS) entry which is preliminary data.</text>
</comment>
<dbReference type="Proteomes" id="UP001560573">
    <property type="component" value="Unassembled WGS sequence"/>
</dbReference>
<proteinExistence type="predicted"/>